<evidence type="ECO:0000256" key="10">
    <source>
        <dbReference type="SAM" id="MobiDB-lite"/>
    </source>
</evidence>
<dbReference type="PANTHER" id="PTHR33909:SF1">
    <property type="entry name" value="SEC TRANSLOCON ACCESSORY COMPLEX SUBUNIT YAJC"/>
    <property type="match status" value="1"/>
</dbReference>
<gene>
    <name evidence="11" type="ORF">BMONG18_0577</name>
</gene>
<keyword evidence="7" id="KW-1133">Transmembrane helix</keyword>
<evidence type="ECO:0000256" key="8">
    <source>
        <dbReference type="ARBA" id="ARBA00023010"/>
    </source>
</evidence>
<dbReference type="GO" id="GO:0005886">
    <property type="term" value="C:plasma membrane"/>
    <property type="evidence" value="ECO:0007669"/>
    <property type="project" value="UniProtKB-SubCell"/>
</dbReference>
<comment type="subcellular location">
    <subcellularLocation>
        <location evidence="1">Cell membrane</location>
        <topology evidence="1">Single-pass membrane protein</topology>
    </subcellularLocation>
</comment>
<evidence type="ECO:0000256" key="5">
    <source>
        <dbReference type="ARBA" id="ARBA00022692"/>
    </source>
</evidence>
<evidence type="ECO:0000256" key="9">
    <source>
        <dbReference type="ARBA" id="ARBA00023136"/>
    </source>
</evidence>
<dbReference type="PANTHER" id="PTHR33909">
    <property type="entry name" value="SEC TRANSLOCON ACCESSORY COMPLEX SUBUNIT YAJC"/>
    <property type="match status" value="1"/>
</dbReference>
<comment type="similarity">
    <text evidence="2">Belongs to the YajC family.</text>
</comment>
<comment type="caution">
    <text evidence="11">The sequence shown here is derived from an EMBL/GenBank/DDBJ whole genome shotgun (WGS) entry which is preliminary data.</text>
</comment>
<dbReference type="SMART" id="SM01323">
    <property type="entry name" value="YajC"/>
    <property type="match status" value="1"/>
</dbReference>
<accession>A0A423UFD6</accession>
<keyword evidence="6" id="KW-0653">Protein transport</keyword>
<evidence type="ECO:0000256" key="4">
    <source>
        <dbReference type="ARBA" id="ARBA00022475"/>
    </source>
</evidence>
<feature type="compositionally biased region" description="Low complexity" evidence="10">
    <location>
        <begin position="119"/>
        <end position="130"/>
    </location>
</feature>
<proteinExistence type="inferred from homology"/>
<protein>
    <submittedName>
        <fullName evidence="11">Preprotein translocase subunit</fullName>
    </submittedName>
</protein>
<dbReference type="Proteomes" id="UP000285266">
    <property type="component" value="Unassembled WGS sequence"/>
</dbReference>
<evidence type="ECO:0000256" key="2">
    <source>
        <dbReference type="ARBA" id="ARBA00006742"/>
    </source>
</evidence>
<organism evidence="11 12">
    <name type="scientific">Bifidobacterium mongoliense</name>
    <dbReference type="NCBI Taxonomy" id="518643"/>
    <lineage>
        <taxon>Bacteria</taxon>
        <taxon>Bacillati</taxon>
        <taxon>Actinomycetota</taxon>
        <taxon>Actinomycetes</taxon>
        <taxon>Bifidobacteriales</taxon>
        <taxon>Bifidobacteriaceae</taxon>
        <taxon>Bifidobacterium</taxon>
    </lineage>
</organism>
<evidence type="ECO:0000256" key="7">
    <source>
        <dbReference type="ARBA" id="ARBA00022989"/>
    </source>
</evidence>
<dbReference type="RefSeq" id="WP_123644622.1">
    <property type="nucleotide sequence ID" value="NZ_QRAJ01000002.1"/>
</dbReference>
<feature type="region of interest" description="Disordered" evidence="10">
    <location>
        <begin position="89"/>
        <end position="157"/>
    </location>
</feature>
<reference evidence="11 12" key="1">
    <citation type="submission" date="2018-07" db="EMBL/GenBank/DDBJ databases">
        <title>The role of parmesan cheese in vectoring bovine microbiota.</title>
        <authorList>
            <person name="Lugli G.A."/>
            <person name="Milani C."/>
        </authorList>
    </citation>
    <scope>NUCLEOTIDE SEQUENCE [LARGE SCALE GENOMIC DNA]</scope>
    <source>
        <strain evidence="11 12">BMONG18</strain>
    </source>
</reference>
<keyword evidence="5" id="KW-0812">Transmembrane</keyword>
<keyword evidence="4" id="KW-1003">Cell membrane</keyword>
<keyword evidence="8" id="KW-0811">Translocation</keyword>
<sequence>MESIFLIVIVIAFGVMMWWQSRKAKQQRSEMQDFRANLAPGTMVATIGGVIGKVVSVDTKYEEIVIDSEGSLLRFKFAAVNKTYERPAFIDDDDVDENGNPVDTQYDGVANVDAPAKLSASDTSTADEAAQQPYEQTPDEAVSSTGENGSDEVPAKA</sequence>
<dbReference type="Pfam" id="PF02699">
    <property type="entry name" value="YajC"/>
    <property type="match status" value="1"/>
</dbReference>
<evidence type="ECO:0000313" key="12">
    <source>
        <dbReference type="Proteomes" id="UP000285266"/>
    </source>
</evidence>
<evidence type="ECO:0000313" key="11">
    <source>
        <dbReference type="EMBL" id="ROT87410.1"/>
    </source>
</evidence>
<keyword evidence="9" id="KW-0472">Membrane</keyword>
<evidence type="ECO:0000256" key="6">
    <source>
        <dbReference type="ARBA" id="ARBA00022927"/>
    </source>
</evidence>
<evidence type="ECO:0000256" key="1">
    <source>
        <dbReference type="ARBA" id="ARBA00004162"/>
    </source>
</evidence>
<dbReference type="EMBL" id="QRAJ01000002">
    <property type="protein sequence ID" value="ROT87410.1"/>
    <property type="molecule type" value="Genomic_DNA"/>
</dbReference>
<dbReference type="GO" id="GO:0015031">
    <property type="term" value="P:protein transport"/>
    <property type="evidence" value="ECO:0007669"/>
    <property type="project" value="UniProtKB-KW"/>
</dbReference>
<evidence type="ECO:0000256" key="3">
    <source>
        <dbReference type="ARBA" id="ARBA00022448"/>
    </source>
</evidence>
<dbReference type="AlphaFoldDB" id="A0A423UFD6"/>
<dbReference type="InterPro" id="IPR003849">
    <property type="entry name" value="Preprotein_translocase_YajC"/>
</dbReference>
<keyword evidence="3" id="KW-0813">Transport</keyword>
<name>A0A423UFD6_9BIFI</name>